<dbReference type="AlphaFoldDB" id="A0A392P4X1"/>
<protein>
    <submittedName>
        <fullName evidence="2">Putative ribonuclease H protein</fullName>
    </submittedName>
</protein>
<comment type="caution">
    <text evidence="2">The sequence shown here is derived from an EMBL/GenBank/DDBJ whole genome shotgun (WGS) entry which is preliminary data.</text>
</comment>
<proteinExistence type="predicted"/>
<keyword evidence="3" id="KW-1185">Reference proteome</keyword>
<feature type="non-terminal residue" evidence="2">
    <location>
        <position position="100"/>
    </location>
</feature>
<evidence type="ECO:0000259" key="1">
    <source>
        <dbReference type="Pfam" id="PF13966"/>
    </source>
</evidence>
<dbReference type="Proteomes" id="UP000265520">
    <property type="component" value="Unassembled WGS sequence"/>
</dbReference>
<dbReference type="InterPro" id="IPR026960">
    <property type="entry name" value="RVT-Znf"/>
</dbReference>
<organism evidence="2 3">
    <name type="scientific">Trifolium medium</name>
    <dbReference type="NCBI Taxonomy" id="97028"/>
    <lineage>
        <taxon>Eukaryota</taxon>
        <taxon>Viridiplantae</taxon>
        <taxon>Streptophyta</taxon>
        <taxon>Embryophyta</taxon>
        <taxon>Tracheophyta</taxon>
        <taxon>Spermatophyta</taxon>
        <taxon>Magnoliopsida</taxon>
        <taxon>eudicotyledons</taxon>
        <taxon>Gunneridae</taxon>
        <taxon>Pentapetalae</taxon>
        <taxon>rosids</taxon>
        <taxon>fabids</taxon>
        <taxon>Fabales</taxon>
        <taxon>Fabaceae</taxon>
        <taxon>Papilionoideae</taxon>
        <taxon>50 kb inversion clade</taxon>
        <taxon>NPAAA clade</taxon>
        <taxon>Hologalegina</taxon>
        <taxon>IRL clade</taxon>
        <taxon>Trifolieae</taxon>
        <taxon>Trifolium</taxon>
    </lineage>
</organism>
<dbReference type="EMBL" id="LXQA010061901">
    <property type="protein sequence ID" value="MCI06460.1"/>
    <property type="molecule type" value="Genomic_DNA"/>
</dbReference>
<evidence type="ECO:0000313" key="2">
    <source>
        <dbReference type="EMBL" id="MCI06460.1"/>
    </source>
</evidence>
<sequence>METTLSDLVTMPKWNGSKKNSHHAQTSNYLEEAYIRNKLWKIEAPPKQLNLLWRILHNVIPVKANLLTKGILCDSVCPRCNKSPETIDHTFIHCDWARLV</sequence>
<accession>A0A392P4X1</accession>
<dbReference type="Pfam" id="PF13966">
    <property type="entry name" value="zf-RVT"/>
    <property type="match status" value="1"/>
</dbReference>
<evidence type="ECO:0000313" key="3">
    <source>
        <dbReference type="Proteomes" id="UP000265520"/>
    </source>
</evidence>
<reference evidence="2 3" key="1">
    <citation type="journal article" date="2018" name="Front. Plant Sci.">
        <title>Red Clover (Trifolium pratense) and Zigzag Clover (T. medium) - A Picture of Genomic Similarities and Differences.</title>
        <authorList>
            <person name="Dluhosova J."/>
            <person name="Istvanek J."/>
            <person name="Nedelnik J."/>
            <person name="Repkova J."/>
        </authorList>
    </citation>
    <scope>NUCLEOTIDE SEQUENCE [LARGE SCALE GENOMIC DNA]</scope>
    <source>
        <strain evidence="3">cv. 10/8</strain>
        <tissue evidence="2">Leaf</tissue>
    </source>
</reference>
<feature type="domain" description="Reverse transcriptase zinc-binding" evidence="1">
    <location>
        <begin position="31"/>
        <end position="98"/>
    </location>
</feature>
<name>A0A392P4X1_9FABA</name>